<dbReference type="SUPFAM" id="SSF47384">
    <property type="entry name" value="Homodimeric domain of signal transducing histidine kinase"/>
    <property type="match status" value="1"/>
</dbReference>
<keyword evidence="6" id="KW-0902">Two-component regulatory system</keyword>
<evidence type="ECO:0000256" key="3">
    <source>
        <dbReference type="ARBA" id="ARBA00022741"/>
    </source>
</evidence>
<dbReference type="OrthoDB" id="3874110at2759"/>
<dbReference type="Gene3D" id="1.10.287.130">
    <property type="match status" value="1"/>
</dbReference>
<protein>
    <recommendedName>
        <fullName evidence="7">Signal transduction histidine kinase dimerisation/phosphoacceptor domain-containing protein</fullName>
    </recommendedName>
</protein>
<proteinExistence type="predicted"/>
<keyword evidence="2" id="KW-0808">Transferase</keyword>
<dbReference type="InterPro" id="IPR003661">
    <property type="entry name" value="HisK_dim/P_dom"/>
</dbReference>
<keyword evidence="4" id="KW-0418">Kinase</keyword>
<evidence type="ECO:0000256" key="4">
    <source>
        <dbReference type="ARBA" id="ARBA00022777"/>
    </source>
</evidence>
<evidence type="ECO:0000256" key="5">
    <source>
        <dbReference type="ARBA" id="ARBA00022840"/>
    </source>
</evidence>
<accession>A0A9N8KNF4</accession>
<dbReference type="SUPFAM" id="SSF55781">
    <property type="entry name" value="GAF domain-like"/>
    <property type="match status" value="2"/>
</dbReference>
<gene>
    <name evidence="8" type="ORF">AWRI4620_LOCUS5052</name>
</gene>
<feature type="domain" description="Signal transduction histidine kinase dimerisation/phosphoacceptor" evidence="7">
    <location>
        <begin position="276"/>
        <end position="341"/>
    </location>
</feature>
<evidence type="ECO:0000256" key="2">
    <source>
        <dbReference type="ARBA" id="ARBA00022679"/>
    </source>
</evidence>
<dbReference type="Pfam" id="PF00512">
    <property type="entry name" value="HisKA"/>
    <property type="match status" value="1"/>
</dbReference>
<dbReference type="CDD" id="cd00082">
    <property type="entry name" value="HisKA"/>
    <property type="match status" value="1"/>
</dbReference>
<reference evidence="8" key="1">
    <citation type="submission" date="2020-06" db="EMBL/GenBank/DDBJ databases">
        <authorList>
            <person name="Onetto C."/>
        </authorList>
    </citation>
    <scope>NUCLEOTIDE SEQUENCE</scope>
</reference>
<dbReference type="GO" id="GO:0005524">
    <property type="term" value="F:ATP binding"/>
    <property type="evidence" value="ECO:0007669"/>
    <property type="project" value="UniProtKB-KW"/>
</dbReference>
<dbReference type="PANTHER" id="PTHR43065">
    <property type="entry name" value="SENSOR HISTIDINE KINASE"/>
    <property type="match status" value="1"/>
</dbReference>
<organism evidence="8 9">
    <name type="scientific">Aureobasidium uvarum</name>
    <dbReference type="NCBI Taxonomy" id="2773716"/>
    <lineage>
        <taxon>Eukaryota</taxon>
        <taxon>Fungi</taxon>
        <taxon>Dikarya</taxon>
        <taxon>Ascomycota</taxon>
        <taxon>Pezizomycotina</taxon>
        <taxon>Dothideomycetes</taxon>
        <taxon>Dothideomycetidae</taxon>
        <taxon>Dothideales</taxon>
        <taxon>Saccotheciaceae</taxon>
        <taxon>Aureobasidium</taxon>
    </lineage>
</organism>
<keyword evidence="3" id="KW-0547">Nucleotide-binding</keyword>
<keyword evidence="1" id="KW-0597">Phosphoprotein</keyword>
<comment type="caution">
    <text evidence="8">The sequence shown here is derived from an EMBL/GenBank/DDBJ whole genome shotgun (WGS) entry which is preliminary data.</text>
</comment>
<dbReference type="PANTHER" id="PTHR43065:SF10">
    <property type="entry name" value="PEROXIDE STRESS-ACTIVATED HISTIDINE KINASE MAK3"/>
    <property type="match status" value="1"/>
</dbReference>
<sequence>MFETLEIQEHSNQDQETANLVFRPGSTLEHAFDSNPLYLRTLPDFPVHGSDGLDEECAKSRVLIPLRVSGKLWGVVVSKSAPSHAAITFLTRGLCRIIADSASTKLENINASQILDAQGPFSRNSNLNKESAVAFAGPRDLVRRLRADFAMSFIDGIKSLVGPAREPQEALALIEYLRLRKHTNILNSNDFVEDFPGLHYRPGFQSVKGLLFVPLSLDGEDFIVYFREAPSSGSLDQGVDTWSEVDLRNAAMMRVVYIKFSAIWKERNSAIQESHMYKLLVSNSSHEFRTLLNAISNYLEFAEEGRLSIKIHEVLKSAKSTSRSLLFAVTKLLDCVEQGLGT</sequence>
<dbReference type="GO" id="GO:0000155">
    <property type="term" value="F:phosphorelay sensor kinase activity"/>
    <property type="evidence" value="ECO:0007669"/>
    <property type="project" value="InterPro"/>
</dbReference>
<evidence type="ECO:0000259" key="7">
    <source>
        <dbReference type="SMART" id="SM00388"/>
    </source>
</evidence>
<keyword evidence="5" id="KW-0067">ATP-binding</keyword>
<name>A0A9N8KNF4_9PEZI</name>
<dbReference type="EMBL" id="CAINUL010000006">
    <property type="protein sequence ID" value="CAD0110797.1"/>
    <property type="molecule type" value="Genomic_DNA"/>
</dbReference>
<evidence type="ECO:0000313" key="9">
    <source>
        <dbReference type="Proteomes" id="UP000745764"/>
    </source>
</evidence>
<dbReference type="SMART" id="SM00388">
    <property type="entry name" value="HisKA"/>
    <property type="match status" value="1"/>
</dbReference>
<dbReference type="InterPro" id="IPR036097">
    <property type="entry name" value="HisK_dim/P_sf"/>
</dbReference>
<dbReference type="Proteomes" id="UP000745764">
    <property type="component" value="Unassembled WGS sequence"/>
</dbReference>
<dbReference type="Gene3D" id="3.30.450.270">
    <property type="match status" value="1"/>
</dbReference>
<evidence type="ECO:0000256" key="6">
    <source>
        <dbReference type="ARBA" id="ARBA00023012"/>
    </source>
</evidence>
<dbReference type="InterPro" id="IPR043150">
    <property type="entry name" value="Phytochrome_PHY_sf"/>
</dbReference>
<dbReference type="AlphaFoldDB" id="A0A9N8KNF4"/>
<evidence type="ECO:0000256" key="1">
    <source>
        <dbReference type="ARBA" id="ARBA00022553"/>
    </source>
</evidence>
<keyword evidence="9" id="KW-1185">Reference proteome</keyword>
<evidence type="ECO:0000313" key="8">
    <source>
        <dbReference type="EMBL" id="CAD0110797.1"/>
    </source>
</evidence>